<dbReference type="Gene3D" id="3.40.30.10">
    <property type="entry name" value="Glutaredoxin"/>
    <property type="match status" value="1"/>
</dbReference>
<dbReference type="Proteomes" id="UP000268162">
    <property type="component" value="Unassembled WGS sequence"/>
</dbReference>
<gene>
    <name evidence="5" type="ORF">BJ085DRAFT_29482</name>
</gene>
<organism evidence="5 6">
    <name type="scientific">Dimargaris cristalligena</name>
    <dbReference type="NCBI Taxonomy" id="215637"/>
    <lineage>
        <taxon>Eukaryota</taxon>
        <taxon>Fungi</taxon>
        <taxon>Fungi incertae sedis</taxon>
        <taxon>Zoopagomycota</taxon>
        <taxon>Kickxellomycotina</taxon>
        <taxon>Dimargaritomycetes</taxon>
        <taxon>Dimargaritales</taxon>
        <taxon>Dimargaritaceae</taxon>
        <taxon>Dimargaris</taxon>
    </lineage>
</organism>
<dbReference type="PANTHER" id="PTHR46052:SF1">
    <property type="entry name" value="PHOSDUCIN-LIKE PROTEIN"/>
    <property type="match status" value="1"/>
</dbReference>
<dbReference type="OrthoDB" id="70588at2759"/>
<sequence length="241" mass="27107">MSDPLEDLIRNMSSAPDETAQEQRRKQLDQDLTSDEDDHDSAEAEPSLYTRELTDGPQTGPKGVLADYRHFKAIQQQYQRQPRSQPPPREPTRGAESADDSEFDDLLDDEVLQQYSQQRLAEWQANQKTFGTVEEVAADSYATTVDQEAPTVRVVVHVYDDSVAVCRHLNEMLSGLARTLPHIRFIKIQAWETGQSTFTPDVLPILLAYQDGLLIDTVIRAADQLPTGHFTATDVANLLQK</sequence>
<dbReference type="AlphaFoldDB" id="A0A4P9ZXB1"/>
<evidence type="ECO:0000313" key="5">
    <source>
        <dbReference type="EMBL" id="RKP38335.1"/>
    </source>
</evidence>
<dbReference type="InterPro" id="IPR023196">
    <property type="entry name" value="Phosducin_N_dom_sf"/>
</dbReference>
<protein>
    <submittedName>
        <fullName evidence="5">Thioredoxin-like protein</fullName>
    </submittedName>
</protein>
<evidence type="ECO:0000256" key="3">
    <source>
        <dbReference type="SAM" id="MobiDB-lite"/>
    </source>
</evidence>
<dbReference type="InterPro" id="IPR036249">
    <property type="entry name" value="Thioredoxin-like_sf"/>
</dbReference>
<dbReference type="PANTHER" id="PTHR46052">
    <property type="entry name" value="PHOSDUCIN-LIKE PROTEIN"/>
    <property type="match status" value="1"/>
</dbReference>
<feature type="region of interest" description="Disordered" evidence="3">
    <location>
        <begin position="1"/>
        <end position="101"/>
    </location>
</feature>
<reference evidence="6" key="1">
    <citation type="journal article" date="2018" name="Nat. Microbiol.">
        <title>Leveraging single-cell genomics to expand the fungal tree of life.</title>
        <authorList>
            <person name="Ahrendt S.R."/>
            <person name="Quandt C.A."/>
            <person name="Ciobanu D."/>
            <person name="Clum A."/>
            <person name="Salamov A."/>
            <person name="Andreopoulos B."/>
            <person name="Cheng J.F."/>
            <person name="Woyke T."/>
            <person name="Pelin A."/>
            <person name="Henrissat B."/>
            <person name="Reynolds N.K."/>
            <person name="Benny G.L."/>
            <person name="Smith M.E."/>
            <person name="James T.Y."/>
            <person name="Grigoriev I.V."/>
        </authorList>
    </citation>
    <scope>NUCLEOTIDE SEQUENCE [LARGE SCALE GENOMIC DNA]</scope>
    <source>
        <strain evidence="6">RSA 468</strain>
    </source>
</reference>
<comment type="similarity">
    <text evidence="1">Belongs to the phosducin family.</text>
</comment>
<dbReference type="EMBL" id="ML002379">
    <property type="protein sequence ID" value="RKP38335.1"/>
    <property type="molecule type" value="Genomic_DNA"/>
</dbReference>
<dbReference type="STRING" id="215637.A0A4P9ZXB1"/>
<evidence type="ECO:0000256" key="1">
    <source>
        <dbReference type="ARBA" id="ARBA00009686"/>
    </source>
</evidence>
<dbReference type="GO" id="GO:0008277">
    <property type="term" value="P:regulation of G protein-coupled receptor signaling pathway"/>
    <property type="evidence" value="ECO:0007669"/>
    <property type="project" value="InterPro"/>
</dbReference>
<dbReference type="CDD" id="cd02987">
    <property type="entry name" value="Phd_like_Phd"/>
    <property type="match status" value="1"/>
</dbReference>
<feature type="domain" description="Phosducin" evidence="4">
    <location>
        <begin position="105"/>
        <end position="240"/>
    </location>
</feature>
<keyword evidence="6" id="KW-1185">Reference proteome</keyword>
<dbReference type="Pfam" id="PF02114">
    <property type="entry name" value="Phosducin"/>
    <property type="match status" value="1"/>
</dbReference>
<evidence type="ECO:0000313" key="6">
    <source>
        <dbReference type="Proteomes" id="UP000268162"/>
    </source>
</evidence>
<dbReference type="InterPro" id="IPR001200">
    <property type="entry name" value="Phosducin"/>
</dbReference>
<accession>A0A4P9ZXB1</accession>
<dbReference type="Gene3D" id="1.10.168.10">
    <property type="entry name" value="Phosducin, domain 2"/>
    <property type="match status" value="1"/>
</dbReference>
<keyword evidence="2" id="KW-0597">Phosphoprotein</keyword>
<evidence type="ECO:0000256" key="2">
    <source>
        <dbReference type="ARBA" id="ARBA00022553"/>
    </source>
</evidence>
<dbReference type="SUPFAM" id="SSF52833">
    <property type="entry name" value="Thioredoxin-like"/>
    <property type="match status" value="1"/>
</dbReference>
<dbReference type="InterPro" id="IPR024253">
    <property type="entry name" value="Phosducin_thioredoxin-like_dom"/>
</dbReference>
<dbReference type="InterPro" id="IPR051499">
    <property type="entry name" value="Phosducin-like_reg"/>
</dbReference>
<evidence type="ECO:0000259" key="4">
    <source>
        <dbReference type="Pfam" id="PF02114"/>
    </source>
</evidence>
<name>A0A4P9ZXB1_9FUNG</name>
<proteinExistence type="inferred from homology"/>